<dbReference type="GO" id="GO:0016197">
    <property type="term" value="P:endosomal transport"/>
    <property type="evidence" value="ECO:0007669"/>
    <property type="project" value="InterPro"/>
</dbReference>
<dbReference type="Proteomes" id="UP000694421">
    <property type="component" value="Unplaced"/>
</dbReference>
<feature type="region of interest" description="Disordered" evidence="1">
    <location>
        <begin position="217"/>
        <end position="238"/>
    </location>
</feature>
<dbReference type="PANTHER" id="PTHR16120:SF0">
    <property type="entry name" value="AP-5 COMPLEX SUBUNIT SIGMA-1"/>
    <property type="match status" value="1"/>
</dbReference>
<dbReference type="PANTHER" id="PTHR16120">
    <property type="entry name" value="AP-5 COMPLEX SUBUNIT SIGMA-1"/>
    <property type="match status" value="1"/>
</dbReference>
<name>A0A8D0CA54_SALMN</name>
<feature type="compositionally biased region" description="Polar residues" evidence="1">
    <location>
        <begin position="217"/>
        <end position="226"/>
    </location>
</feature>
<protein>
    <submittedName>
        <fullName evidence="2">Adaptor related protein complex 5 subunit sigma 1</fullName>
    </submittedName>
</protein>
<evidence type="ECO:0000256" key="1">
    <source>
        <dbReference type="SAM" id="MobiDB-lite"/>
    </source>
</evidence>
<dbReference type="GeneTree" id="ENSGT00390000013178"/>
<proteinExistence type="predicted"/>
<evidence type="ECO:0000313" key="2">
    <source>
        <dbReference type="Ensembl" id="ENSSMRP00000019620.1"/>
    </source>
</evidence>
<dbReference type="GO" id="GO:0000724">
    <property type="term" value="P:double-strand break repair via homologous recombination"/>
    <property type="evidence" value="ECO:0007669"/>
    <property type="project" value="InterPro"/>
</dbReference>
<dbReference type="GO" id="GO:0005764">
    <property type="term" value="C:lysosome"/>
    <property type="evidence" value="ECO:0007669"/>
    <property type="project" value="TreeGrafter"/>
</dbReference>
<dbReference type="AlphaFoldDB" id="A0A8D0CA54"/>
<evidence type="ECO:0000313" key="3">
    <source>
        <dbReference type="Proteomes" id="UP000694421"/>
    </source>
</evidence>
<reference evidence="2" key="1">
    <citation type="submission" date="2025-05" db="UniProtKB">
        <authorList>
            <consortium name="Ensembl"/>
        </authorList>
    </citation>
    <scope>IDENTIFICATION</scope>
</reference>
<organism evidence="2 3">
    <name type="scientific">Salvator merianae</name>
    <name type="common">Argentine black and white tegu</name>
    <name type="synonym">Tupinambis merianae</name>
    <dbReference type="NCBI Taxonomy" id="96440"/>
    <lineage>
        <taxon>Eukaryota</taxon>
        <taxon>Metazoa</taxon>
        <taxon>Chordata</taxon>
        <taxon>Craniata</taxon>
        <taxon>Vertebrata</taxon>
        <taxon>Euteleostomi</taxon>
        <taxon>Lepidosauria</taxon>
        <taxon>Squamata</taxon>
        <taxon>Bifurcata</taxon>
        <taxon>Unidentata</taxon>
        <taxon>Episquamata</taxon>
        <taxon>Laterata</taxon>
        <taxon>Teiioidea</taxon>
        <taxon>Teiidae</taxon>
        <taxon>Salvator</taxon>
    </lineage>
</organism>
<dbReference type="GO" id="GO:0005770">
    <property type="term" value="C:late endosome"/>
    <property type="evidence" value="ECO:0007669"/>
    <property type="project" value="TreeGrafter"/>
</dbReference>
<dbReference type="InterPro" id="IPR029392">
    <property type="entry name" value="AP-5_subunit_s1"/>
</dbReference>
<dbReference type="Pfam" id="PF15001">
    <property type="entry name" value="AP-5_subunit_s1"/>
    <property type="match status" value="1"/>
</dbReference>
<dbReference type="GO" id="GO:0030119">
    <property type="term" value="C:AP-type membrane coat adaptor complex"/>
    <property type="evidence" value="ECO:0007669"/>
    <property type="project" value="InterPro"/>
</dbReference>
<feature type="region of interest" description="Disordered" evidence="1">
    <location>
        <begin position="288"/>
        <end position="311"/>
    </location>
</feature>
<dbReference type="Ensembl" id="ENSSMRT00000023021.1">
    <property type="protein sequence ID" value="ENSSMRP00000019620.1"/>
    <property type="gene ID" value="ENSSMRG00000015295.1"/>
</dbReference>
<accession>A0A8D0CA54</accession>
<sequence>MVHAFLIHTIRCRPGEEMEPCRVLYSRVFSPEGLDEAAVQVQEKQRLARKEQILVVARQVESACKLHQQASGKPHLEHLIQLPDEPVSLQDAPSGVFRLPAGDPFAEEKTVLWLGLQCLGFALVCDAHENLMLAESTLRLLVKALLDHLKLLSSGSEVLLKADRTEVILQKFLPQGQLLFLNDQFVVGLEREETCGRSCSAEGKPLSSARLLQTAGASSRSGNLRNTGWLERPPKTSPGAREELWICRALRGNANRFTPKGWRLRKERPACSVIGMFLVSPEPVPPQSPLVQAAGRQASPPPLYISSEGYG</sequence>
<dbReference type="GO" id="GO:0005829">
    <property type="term" value="C:cytosol"/>
    <property type="evidence" value="ECO:0007669"/>
    <property type="project" value="TreeGrafter"/>
</dbReference>
<dbReference type="Ensembl" id="ENSSMRT00000023022.1">
    <property type="protein sequence ID" value="ENSSMRP00000019621.1"/>
    <property type="gene ID" value="ENSSMRG00000015295.1"/>
</dbReference>
<keyword evidence="3" id="KW-1185">Reference proteome</keyword>